<keyword evidence="3" id="KW-1003">Cell membrane</keyword>
<dbReference type="GO" id="GO:0005886">
    <property type="term" value="C:plasma membrane"/>
    <property type="evidence" value="ECO:0007669"/>
    <property type="project" value="UniProtKB-SubCell"/>
</dbReference>
<dbReference type="InterPro" id="IPR003688">
    <property type="entry name" value="TraG/VirD4"/>
</dbReference>
<proteinExistence type="inferred from homology"/>
<keyword evidence="4 8" id="KW-0812">Transmembrane</keyword>
<dbReference type="AlphaFoldDB" id="A0A7X0LS65"/>
<feature type="compositionally biased region" description="Polar residues" evidence="7">
    <location>
        <begin position="488"/>
        <end position="501"/>
    </location>
</feature>
<keyword evidence="6 8" id="KW-0472">Membrane</keyword>
<evidence type="ECO:0000256" key="4">
    <source>
        <dbReference type="ARBA" id="ARBA00022692"/>
    </source>
</evidence>
<dbReference type="Pfam" id="PF02534">
    <property type="entry name" value="T4SS-DNA_transf"/>
    <property type="match status" value="1"/>
</dbReference>
<name>A0A7X0LS65_9ACTN</name>
<comment type="similarity">
    <text evidence="2">Belongs to the VirD4/TraG family.</text>
</comment>
<dbReference type="CDD" id="cd01127">
    <property type="entry name" value="TrwB_TraG_TraD_VirD4"/>
    <property type="match status" value="1"/>
</dbReference>
<protein>
    <submittedName>
        <fullName evidence="9">Type IV secretory pathway TraG/TraD family ATPase VirD4</fullName>
    </submittedName>
</protein>
<dbReference type="InterPro" id="IPR051539">
    <property type="entry name" value="T4SS-coupling_protein"/>
</dbReference>
<evidence type="ECO:0000256" key="3">
    <source>
        <dbReference type="ARBA" id="ARBA00022475"/>
    </source>
</evidence>
<evidence type="ECO:0000256" key="6">
    <source>
        <dbReference type="ARBA" id="ARBA00023136"/>
    </source>
</evidence>
<keyword evidence="10" id="KW-1185">Reference proteome</keyword>
<comment type="subcellular location">
    <subcellularLocation>
        <location evidence="1">Cell membrane</location>
        <topology evidence="1">Multi-pass membrane protein</topology>
    </subcellularLocation>
</comment>
<feature type="region of interest" description="Disordered" evidence="7">
    <location>
        <begin position="485"/>
        <end position="505"/>
    </location>
</feature>
<dbReference type="Gene3D" id="3.40.50.300">
    <property type="entry name" value="P-loop containing nucleotide triphosphate hydrolases"/>
    <property type="match status" value="1"/>
</dbReference>
<gene>
    <name evidence="9" type="ORF">HNQ79_005905</name>
</gene>
<dbReference type="PANTHER" id="PTHR37937:SF1">
    <property type="entry name" value="CONJUGATIVE TRANSFER: DNA TRANSPORT"/>
    <property type="match status" value="1"/>
</dbReference>
<dbReference type="EMBL" id="JACHEM010000021">
    <property type="protein sequence ID" value="MBB6439393.1"/>
    <property type="molecule type" value="Genomic_DNA"/>
</dbReference>
<evidence type="ECO:0000256" key="2">
    <source>
        <dbReference type="ARBA" id="ARBA00008806"/>
    </source>
</evidence>
<dbReference type="Proteomes" id="UP000540423">
    <property type="component" value="Unassembled WGS sequence"/>
</dbReference>
<feature type="transmembrane region" description="Helical" evidence="8">
    <location>
        <begin position="73"/>
        <end position="94"/>
    </location>
</feature>
<dbReference type="InterPro" id="IPR027417">
    <property type="entry name" value="P-loop_NTPase"/>
</dbReference>
<evidence type="ECO:0000313" key="10">
    <source>
        <dbReference type="Proteomes" id="UP000540423"/>
    </source>
</evidence>
<organism evidence="9 10">
    <name type="scientific">Streptomyces candidus</name>
    <dbReference type="NCBI Taxonomy" id="67283"/>
    <lineage>
        <taxon>Bacteria</taxon>
        <taxon>Bacillati</taxon>
        <taxon>Actinomycetota</taxon>
        <taxon>Actinomycetes</taxon>
        <taxon>Kitasatosporales</taxon>
        <taxon>Streptomycetaceae</taxon>
        <taxon>Streptomyces</taxon>
    </lineage>
</organism>
<keyword evidence="5 8" id="KW-1133">Transmembrane helix</keyword>
<evidence type="ECO:0000256" key="5">
    <source>
        <dbReference type="ARBA" id="ARBA00022989"/>
    </source>
</evidence>
<feature type="transmembrane region" description="Helical" evidence="8">
    <location>
        <begin position="12"/>
        <end position="38"/>
    </location>
</feature>
<evidence type="ECO:0000256" key="1">
    <source>
        <dbReference type="ARBA" id="ARBA00004651"/>
    </source>
</evidence>
<dbReference type="PANTHER" id="PTHR37937">
    <property type="entry name" value="CONJUGATIVE TRANSFER: DNA TRANSPORT"/>
    <property type="match status" value="1"/>
</dbReference>
<evidence type="ECO:0000256" key="8">
    <source>
        <dbReference type="SAM" id="Phobius"/>
    </source>
</evidence>
<dbReference type="SUPFAM" id="SSF52540">
    <property type="entry name" value="P-loop containing nucleoside triphosphate hydrolases"/>
    <property type="match status" value="1"/>
</dbReference>
<comment type="caution">
    <text evidence="9">The sequence shown here is derived from an EMBL/GenBank/DDBJ whole genome shotgun (WGS) entry which is preliminary data.</text>
</comment>
<evidence type="ECO:0000313" key="9">
    <source>
        <dbReference type="EMBL" id="MBB6439393.1"/>
    </source>
</evidence>
<dbReference type="RefSeq" id="WP_221508278.1">
    <property type="nucleotide sequence ID" value="NZ_BNBN01000015.1"/>
</dbReference>
<evidence type="ECO:0000256" key="7">
    <source>
        <dbReference type="SAM" id="MobiDB-lite"/>
    </source>
</evidence>
<reference evidence="9 10" key="1">
    <citation type="submission" date="2020-08" db="EMBL/GenBank/DDBJ databases">
        <title>Genomic Encyclopedia of Type Strains, Phase IV (KMG-IV): sequencing the most valuable type-strain genomes for metagenomic binning, comparative biology and taxonomic classification.</title>
        <authorList>
            <person name="Goeker M."/>
        </authorList>
    </citation>
    <scope>NUCLEOTIDE SEQUENCE [LARGE SCALE GENOMIC DNA]</scope>
    <source>
        <strain evidence="9 10">DSM 40141</strain>
    </source>
</reference>
<sequence length="569" mass="61353">MASERSVDDNTLLAAIAAGFLIGASAIVLAAAPVAALVTGNGWASSSKSLPETVLLSVARGPGSVYEPAPPTWAFWLVAVVLLVLLIVAAALLLRGFGGRKSHLGGAKWGGKATEREMAVPEKPEERPDRITAGRGQLTKKIVAVTERSASAIAFGPPGSAKTTGLLLGNVAEWQGPVVCTTTKAADLEAIYNSRKHLGPVHVIAPAGLPNGRTSAHWSAVDYSHDADSAELMAEWMADAAQKHYDPRAEPWIAQARAILAGLLLAANISKGGIRAFREWLALGKDAVDHVRAILEPDHPEVALDYAQPWLKLHEDGAGSVQFTLNVIASVYRNNNVREVSATTDFTAEQLLDDNATLVLVASPSNAERFAPLFTALIASVIHAAERRFEQNGKPLDKTLGCFIDEAGNVLRYPKLPTILTTGRGMGIAMLTIWHDLSQLTARVGREGAGTVISASTLRMLLPGLADPDTLKYFNYLYGKQEVERTTRSNSGGRNSTSTQPTDKDLLPVHELQQIPEFTAIAQYFNLRPIRTNMRLTWRDEDLRAWLERPEPPVSLDKAQDPVLEARHG</sequence>
<accession>A0A7X0LS65</accession>